<evidence type="ECO:0000313" key="11">
    <source>
        <dbReference type="EMBL" id="PZR52817.1"/>
    </source>
</evidence>
<evidence type="ECO:0000256" key="5">
    <source>
        <dbReference type="ARBA" id="ARBA00022927"/>
    </source>
</evidence>
<comment type="similarity">
    <text evidence="9">Belongs to the TatA/E family.</text>
</comment>
<evidence type="ECO:0000256" key="4">
    <source>
        <dbReference type="ARBA" id="ARBA00022692"/>
    </source>
</evidence>
<dbReference type="GO" id="GO:0033281">
    <property type="term" value="C:TAT protein transport complex"/>
    <property type="evidence" value="ECO:0007669"/>
    <property type="project" value="UniProtKB-UniRule"/>
</dbReference>
<keyword evidence="2 9" id="KW-0813">Transport</keyword>
<evidence type="ECO:0000256" key="10">
    <source>
        <dbReference type="SAM" id="MobiDB-lite"/>
    </source>
</evidence>
<dbReference type="PANTHER" id="PTHR42982">
    <property type="entry name" value="SEC-INDEPENDENT PROTEIN TRANSLOCASE PROTEIN TATA"/>
    <property type="match status" value="1"/>
</dbReference>
<comment type="subcellular location">
    <subcellularLocation>
        <location evidence="1 9">Cell membrane</location>
        <topology evidence="1 9">Single-pass membrane protein</topology>
    </subcellularLocation>
</comment>
<evidence type="ECO:0000256" key="8">
    <source>
        <dbReference type="ARBA" id="ARBA00023136"/>
    </source>
</evidence>
<dbReference type="RefSeq" id="WP_111251238.1">
    <property type="nucleotide sequence ID" value="NZ_QKWH01000007.1"/>
</dbReference>
<sequence>MGMLRPWHILVLVIVILLLFGAKRLPDLARSVGQSLKIFKNEVKDLTDDGKRDGQDQTPGATSTPGGPTTTAPGTTTGTSPGGSAVPGLVDPDKPKA</sequence>
<dbReference type="Proteomes" id="UP000248783">
    <property type="component" value="Unassembled WGS sequence"/>
</dbReference>
<dbReference type="GO" id="GO:0043953">
    <property type="term" value="P:protein transport by the Tat complex"/>
    <property type="evidence" value="ECO:0007669"/>
    <property type="project" value="UniProtKB-UniRule"/>
</dbReference>
<gene>
    <name evidence="9" type="primary">tatA</name>
    <name evidence="11" type="ORF">DNL40_10680</name>
</gene>
<dbReference type="GO" id="GO:0008320">
    <property type="term" value="F:protein transmembrane transporter activity"/>
    <property type="evidence" value="ECO:0007669"/>
    <property type="project" value="UniProtKB-UniRule"/>
</dbReference>
<dbReference type="PANTHER" id="PTHR42982:SF8">
    <property type="entry name" value="SEC-INDEPENDENT PROTEIN TRANSLOCASE PROTEIN TATA"/>
    <property type="match status" value="1"/>
</dbReference>
<comment type="subunit">
    <text evidence="9">The Tat system comprises two distinct complexes: a TatABC complex, containing multiple copies of TatA, TatB and TatC subunits, and a separate TatA complex, containing only TatA subunits. Substrates initially bind to the TatABC complex, which probably triggers association of the separate TatA complex to form the active translocon.</text>
</comment>
<feature type="region of interest" description="Disordered" evidence="10">
    <location>
        <begin position="43"/>
        <end position="97"/>
    </location>
</feature>
<reference evidence="11 12" key="1">
    <citation type="submission" date="2018-06" db="EMBL/GenBank/DDBJ databases">
        <title>Whole genome sequencing of a novel hydrocarbon degrading bacterial strain, PW21 isolated from oil contaminated produced water sample.</title>
        <authorList>
            <person name="Nagkirti P."/>
            <person name="Shaikh A."/>
            <person name="Gowdaman V."/>
            <person name="Engineer A.E."/>
            <person name="Dagar S."/>
            <person name="Dhakephalkar P.K."/>
        </authorList>
    </citation>
    <scope>NUCLEOTIDE SEQUENCE [LARGE SCALE GENOMIC DNA]</scope>
    <source>
        <strain evidence="11 12">PW21</strain>
    </source>
</reference>
<evidence type="ECO:0000256" key="9">
    <source>
        <dbReference type="HAMAP-Rule" id="MF_00236"/>
    </source>
</evidence>
<keyword evidence="12" id="KW-1185">Reference proteome</keyword>
<dbReference type="Pfam" id="PF02416">
    <property type="entry name" value="TatA_B_E"/>
    <property type="match status" value="1"/>
</dbReference>
<dbReference type="InterPro" id="IPR003369">
    <property type="entry name" value="TatA/B/E"/>
</dbReference>
<evidence type="ECO:0000256" key="2">
    <source>
        <dbReference type="ARBA" id="ARBA00022448"/>
    </source>
</evidence>
<keyword evidence="8 9" id="KW-0472">Membrane</keyword>
<dbReference type="HAMAP" id="MF_00236">
    <property type="entry name" value="TatA_E"/>
    <property type="match status" value="1"/>
</dbReference>
<accession>A0A2W5WNA4</accession>
<comment type="caution">
    <text evidence="11">The sequence shown here is derived from an EMBL/GenBank/DDBJ whole genome shotgun (WGS) entry which is preliminary data.</text>
</comment>
<keyword evidence="6 9" id="KW-1133">Transmembrane helix</keyword>
<dbReference type="InterPro" id="IPR006312">
    <property type="entry name" value="TatA/E"/>
</dbReference>
<keyword evidence="7 9" id="KW-0811">Translocation</keyword>
<evidence type="ECO:0000313" key="12">
    <source>
        <dbReference type="Proteomes" id="UP000248783"/>
    </source>
</evidence>
<organism evidence="11 12">
    <name type="scientific">Xylanimonas oleitrophica</name>
    <dbReference type="NCBI Taxonomy" id="2607479"/>
    <lineage>
        <taxon>Bacteria</taxon>
        <taxon>Bacillati</taxon>
        <taxon>Actinomycetota</taxon>
        <taxon>Actinomycetes</taxon>
        <taxon>Micrococcales</taxon>
        <taxon>Promicromonosporaceae</taxon>
        <taxon>Xylanimonas</taxon>
    </lineage>
</organism>
<keyword evidence="3 9" id="KW-1003">Cell membrane</keyword>
<keyword evidence="4 9" id="KW-0812">Transmembrane</keyword>
<name>A0A2W5WNA4_9MICO</name>
<feature type="compositionally biased region" description="Low complexity" evidence="10">
    <location>
        <begin position="58"/>
        <end position="84"/>
    </location>
</feature>
<dbReference type="AlphaFoldDB" id="A0A2W5WNA4"/>
<dbReference type="NCBIfam" id="TIGR01411">
    <property type="entry name" value="tatAE"/>
    <property type="match status" value="1"/>
</dbReference>
<keyword evidence="5 9" id="KW-0653">Protein transport</keyword>
<comment type="function">
    <text evidence="9">Part of the twin-arginine translocation (Tat) system that transports large folded proteins containing a characteristic twin-arginine motif in their signal peptide across membranes. TatA could form the protein-conducting channel of the Tat system.</text>
</comment>
<dbReference type="EMBL" id="QKWH01000007">
    <property type="protein sequence ID" value="PZR52817.1"/>
    <property type="molecule type" value="Genomic_DNA"/>
</dbReference>
<proteinExistence type="inferred from homology"/>
<evidence type="ECO:0000256" key="1">
    <source>
        <dbReference type="ARBA" id="ARBA00004162"/>
    </source>
</evidence>
<feature type="compositionally biased region" description="Basic and acidic residues" evidence="10">
    <location>
        <begin position="43"/>
        <end position="55"/>
    </location>
</feature>
<dbReference type="NCBIfam" id="NF001854">
    <property type="entry name" value="PRK00575.1"/>
    <property type="match status" value="1"/>
</dbReference>
<evidence type="ECO:0000256" key="7">
    <source>
        <dbReference type="ARBA" id="ARBA00023010"/>
    </source>
</evidence>
<evidence type="ECO:0000256" key="6">
    <source>
        <dbReference type="ARBA" id="ARBA00022989"/>
    </source>
</evidence>
<dbReference type="Gene3D" id="1.20.5.3310">
    <property type="match status" value="1"/>
</dbReference>
<evidence type="ECO:0000256" key="3">
    <source>
        <dbReference type="ARBA" id="ARBA00022475"/>
    </source>
</evidence>
<protein>
    <recommendedName>
        <fullName evidence="9">Sec-independent protein translocase protein TatA</fullName>
    </recommendedName>
</protein>